<evidence type="ECO:0000313" key="8">
    <source>
        <dbReference type="Proteomes" id="UP001329505"/>
    </source>
</evidence>
<dbReference type="Proteomes" id="UP000199221">
    <property type="component" value="Unassembled WGS sequence"/>
</dbReference>
<dbReference type="Pfam" id="PF01841">
    <property type="entry name" value="Transglut_core"/>
    <property type="match status" value="1"/>
</dbReference>
<dbReference type="RefSeq" id="WP_094010928.1">
    <property type="nucleotide sequence ID" value="NZ_CATKPM010000011.1"/>
</dbReference>
<feature type="domain" description="DUF3857" evidence="3">
    <location>
        <begin position="48"/>
        <end position="206"/>
    </location>
</feature>
<dbReference type="Gene3D" id="2.60.40.3140">
    <property type="match status" value="1"/>
</dbReference>
<dbReference type="Proteomes" id="UP001209279">
    <property type="component" value="Chromosome"/>
</dbReference>
<organism evidence="5 7">
    <name type="scientific">Pseudomonas soli</name>
    <dbReference type="NCBI Taxonomy" id="1306993"/>
    <lineage>
        <taxon>Bacteria</taxon>
        <taxon>Pseudomonadati</taxon>
        <taxon>Pseudomonadota</taxon>
        <taxon>Gammaproteobacteria</taxon>
        <taxon>Pseudomonadales</taxon>
        <taxon>Pseudomonadaceae</taxon>
        <taxon>Pseudomonas</taxon>
    </lineage>
</organism>
<evidence type="ECO:0000259" key="2">
    <source>
        <dbReference type="Pfam" id="PF01841"/>
    </source>
</evidence>
<sequence length="616" mass="67083">MFTSYLAPLAGVLAFTLACITPAQARDDGTDHSVTLEKVVQTFTVQTDGSFQVAVESVSRINEERAIQAKAQEPLSYNRSYETLEVDEAFTQKPDGRKVMVDASQIKEQQEQASTYAPMFQDSRVKVVIFPEVAVGDRLVLRYKRHRSTALFPGHFEDLTGPDFHPVGQFSLIYDLPADLPLYADARGFKASTPKAGKGRKVYRWDFVPADRGRIEASAVSYLDYGQYLAVSTFKDYAGLAASYQARAGVEVTPAIAALSEQLTANLPDARAKALKLSDWVRENIRYVAVYVGAGGVVPHSAQSVLDNRYGDCKDHVALLEALLKAAAIESSPALVNLGNAYHLPKVPTLGVLNHVLTYVPSLDLYLDSTDPSVAAGYLPLMDLDKTTLLTVSGAFGKTPAYQFGKQVGEMLFKVKGTGAADFTGASTIEGWSSEVNRYGANSMRPADLDRMVEQVLNAYGQRGSGKILIQPSVAPEHFHSQVEGHTENLVNLPGPVGLPALSSLVGGISQMVYGFAAENERTQGFVCISNEAVEKARFEFPAEVTVLATPKAVAVKEGSFDYSARYTRDGNAVVVERRMQFKHPKAVCTPEEFKTMKPVIETMVRDLQGQIIVQG</sequence>
<feature type="signal peptide" evidence="1">
    <location>
        <begin position="1"/>
        <end position="25"/>
    </location>
</feature>
<reference evidence="4 8" key="3">
    <citation type="submission" date="2024-01" db="EMBL/GenBank/DDBJ databases">
        <title>Unpublished Manusciprt.</title>
        <authorList>
            <person name="Duman M."/>
            <person name="Valdes E.G."/>
            <person name="Ajmi N."/>
            <person name="Altun S."/>
            <person name="Saticioglu I.B."/>
        </authorList>
    </citation>
    <scope>NUCLEOTIDE SEQUENCE [LARGE SCALE GENOMIC DNA]</scope>
    <source>
        <strain evidence="4 8">139P</strain>
    </source>
</reference>
<reference evidence="6" key="2">
    <citation type="submission" date="2021-08" db="EMBL/GenBank/DDBJ databases">
        <authorList>
            <person name="Yaryura P.M."/>
            <person name="Bianco M.I."/>
            <person name="Morais C."/>
            <person name="Setubal J.C."/>
        </authorList>
    </citation>
    <scope>NUCLEOTIDE SEQUENCE</scope>
    <source>
        <strain evidence="6">AP1</strain>
    </source>
</reference>
<dbReference type="Gene3D" id="2.60.120.1130">
    <property type="match status" value="1"/>
</dbReference>
<evidence type="ECO:0000313" key="6">
    <source>
        <dbReference type="EMBL" id="UXZ46190.1"/>
    </source>
</evidence>
<evidence type="ECO:0000259" key="3">
    <source>
        <dbReference type="Pfam" id="PF12969"/>
    </source>
</evidence>
<evidence type="ECO:0000313" key="4">
    <source>
        <dbReference type="EMBL" id="MEE1878690.1"/>
    </source>
</evidence>
<dbReference type="SUPFAM" id="SSF54001">
    <property type="entry name" value="Cysteine proteinases"/>
    <property type="match status" value="1"/>
</dbReference>
<dbReference type="EMBL" id="FOEQ01000003">
    <property type="protein sequence ID" value="SEQ65880.1"/>
    <property type="molecule type" value="Genomic_DNA"/>
</dbReference>
<dbReference type="EMBL" id="JAZDQQ010000001">
    <property type="protein sequence ID" value="MEE1878690.1"/>
    <property type="molecule type" value="Genomic_DNA"/>
</dbReference>
<dbReference type="InterPro" id="IPR002931">
    <property type="entry name" value="Transglutaminase-like"/>
</dbReference>
<proteinExistence type="predicted"/>
<dbReference type="Gene3D" id="3.10.620.30">
    <property type="match status" value="1"/>
</dbReference>
<dbReference type="Proteomes" id="UP001329505">
    <property type="component" value="Unassembled WGS sequence"/>
</dbReference>
<reference evidence="5 7" key="1">
    <citation type="submission" date="2016-10" db="EMBL/GenBank/DDBJ databases">
        <authorList>
            <person name="de Groot N.N."/>
        </authorList>
    </citation>
    <scope>NUCLEOTIDE SEQUENCE [LARGE SCALE GENOMIC DNA]</scope>
    <source>
        <strain evidence="5 7">LMG 27941</strain>
    </source>
</reference>
<evidence type="ECO:0000313" key="5">
    <source>
        <dbReference type="EMBL" id="SEQ65880.1"/>
    </source>
</evidence>
<dbReference type="AlphaFoldDB" id="A0A1H9HU86"/>
<gene>
    <name evidence="6" type="ORF">K7K07_04115</name>
    <name evidence="5" type="ORF">SAMN05216230_103355</name>
    <name evidence="4" type="ORF">V0R55_00840</name>
</gene>
<evidence type="ECO:0000256" key="1">
    <source>
        <dbReference type="SAM" id="SignalP"/>
    </source>
</evidence>
<protein>
    <submittedName>
        <fullName evidence="4">DUF3857 and transglutaminase domain-containing protein</fullName>
    </submittedName>
    <submittedName>
        <fullName evidence="5">Transglutaminase-like superfamily protein</fullName>
    </submittedName>
</protein>
<accession>A0A1H9HU86</accession>
<evidence type="ECO:0000313" key="7">
    <source>
        <dbReference type="Proteomes" id="UP000199221"/>
    </source>
</evidence>
<keyword evidence="8" id="KW-1185">Reference proteome</keyword>
<dbReference type="Pfam" id="PF12969">
    <property type="entry name" value="DUF3857"/>
    <property type="match status" value="1"/>
</dbReference>
<dbReference type="GeneID" id="93680391"/>
<keyword evidence="1" id="KW-0732">Signal</keyword>
<feature type="domain" description="Transglutaminase-like" evidence="2">
    <location>
        <begin position="258"/>
        <end position="331"/>
    </location>
</feature>
<dbReference type="InterPro" id="IPR038765">
    <property type="entry name" value="Papain-like_cys_pep_sf"/>
</dbReference>
<feature type="chain" id="PRO_5044559148" evidence="1">
    <location>
        <begin position="26"/>
        <end position="616"/>
    </location>
</feature>
<name>A0A1H9HU86_9PSED</name>
<dbReference type="InterPro" id="IPR024618">
    <property type="entry name" value="DUF3857"/>
</dbReference>
<dbReference type="EMBL" id="CP083803">
    <property type="protein sequence ID" value="UXZ46190.1"/>
    <property type="molecule type" value="Genomic_DNA"/>
</dbReference>